<accession>A0A1D2QMJ7</accession>
<dbReference type="PANTHER" id="PTHR38034">
    <property type="entry name" value="INNER MEMBRANE PROTEIN YPJD"/>
    <property type="match status" value="1"/>
</dbReference>
<dbReference type="PANTHER" id="PTHR38034:SF1">
    <property type="entry name" value="INNER MEMBRANE PROTEIN YPJD"/>
    <property type="match status" value="1"/>
</dbReference>
<feature type="transmembrane region" description="Helical" evidence="1">
    <location>
        <begin position="241"/>
        <end position="260"/>
    </location>
</feature>
<reference evidence="3 4" key="1">
    <citation type="journal article" date="2016" name="Appl. Environ. Microbiol.">
        <title>Lack of Overt Genome Reduction in the Bryostatin-Producing Bryozoan Symbiont "Candidatus Endobugula sertula".</title>
        <authorList>
            <person name="Miller I.J."/>
            <person name="Vanee N."/>
            <person name="Fong S.S."/>
            <person name="Lim-Fong G.E."/>
            <person name="Kwan J.C."/>
        </authorList>
    </citation>
    <scope>NUCLEOTIDE SEQUENCE [LARGE SCALE GENOMIC DNA]</scope>
    <source>
        <strain evidence="3">AB1-4</strain>
    </source>
</reference>
<dbReference type="GO" id="GO:0016787">
    <property type="term" value="F:hydrolase activity"/>
    <property type="evidence" value="ECO:0007669"/>
    <property type="project" value="UniProtKB-KW"/>
</dbReference>
<organism evidence="3 4">
    <name type="scientific">Candidatus Endobugula sertula</name>
    <name type="common">Bugula neritina bacterial symbiont</name>
    <dbReference type="NCBI Taxonomy" id="62101"/>
    <lineage>
        <taxon>Bacteria</taxon>
        <taxon>Pseudomonadati</taxon>
        <taxon>Pseudomonadota</taxon>
        <taxon>Gammaproteobacteria</taxon>
        <taxon>Cellvibrionales</taxon>
        <taxon>Cellvibrionaceae</taxon>
        <taxon>Candidatus Endobugula</taxon>
    </lineage>
</organism>
<feature type="transmembrane region" description="Helical" evidence="1">
    <location>
        <begin position="124"/>
        <end position="150"/>
    </location>
</feature>
<feature type="transmembrane region" description="Helical" evidence="1">
    <location>
        <begin position="65"/>
        <end position="85"/>
    </location>
</feature>
<protein>
    <submittedName>
        <fullName evidence="3">Phosphohydrolase</fullName>
    </submittedName>
</protein>
<sequence>MFYLTTNIAALIIYLSAAGYLLTLLVKYQSLQQQWLFFLLSCATVLHGIGIYYQVVTPIGVDLTIVKAISLVIFSINSIVLISSLRKPLHSLFILLLPLSVIGVTLATFFHQHSSLIAPLNFGIGAHVILSIIAYSILAITSLQALLLYWQHNRLKKRQLTEIIKHLPPLQTMETLMFELLLVGVILLSGSVLLGALYIDDMFAQHLAHKTILSIIAWTIFSLLLWGRYQWGWRGNKAIHWTLSGYCILMLAYFGSKLVLEVILA</sequence>
<evidence type="ECO:0000259" key="2">
    <source>
        <dbReference type="Pfam" id="PF01578"/>
    </source>
</evidence>
<dbReference type="InterPro" id="IPR002541">
    <property type="entry name" value="Cyt_c_assembly"/>
</dbReference>
<feature type="transmembrane region" description="Helical" evidence="1">
    <location>
        <begin position="6"/>
        <end position="26"/>
    </location>
</feature>
<keyword evidence="1" id="KW-1133">Transmembrane helix</keyword>
<feature type="transmembrane region" description="Helical" evidence="1">
    <location>
        <begin position="92"/>
        <end position="112"/>
    </location>
</feature>
<dbReference type="EMBL" id="MDLC01000052">
    <property type="protein sequence ID" value="ODS22787.1"/>
    <property type="molecule type" value="Genomic_DNA"/>
</dbReference>
<feature type="domain" description="Cytochrome c assembly protein" evidence="2">
    <location>
        <begin position="43"/>
        <end position="263"/>
    </location>
</feature>
<feature type="transmembrane region" description="Helical" evidence="1">
    <location>
        <begin position="35"/>
        <end position="53"/>
    </location>
</feature>
<feature type="transmembrane region" description="Helical" evidence="1">
    <location>
        <begin position="211"/>
        <end position="229"/>
    </location>
</feature>
<feature type="transmembrane region" description="Helical" evidence="1">
    <location>
        <begin position="180"/>
        <end position="199"/>
    </location>
</feature>
<name>A0A1D2QMJ7_9GAMM</name>
<proteinExistence type="predicted"/>
<evidence type="ECO:0000313" key="4">
    <source>
        <dbReference type="Proteomes" id="UP000242502"/>
    </source>
</evidence>
<keyword evidence="3" id="KW-0378">Hydrolase</keyword>
<evidence type="ECO:0000313" key="3">
    <source>
        <dbReference type="EMBL" id="ODS22787.1"/>
    </source>
</evidence>
<dbReference type="Pfam" id="PF01578">
    <property type="entry name" value="Cytochrom_C_asm"/>
    <property type="match status" value="1"/>
</dbReference>
<dbReference type="STRING" id="62101.AB835_12200"/>
<keyword evidence="1" id="KW-0472">Membrane</keyword>
<dbReference type="GO" id="GO:0017004">
    <property type="term" value="P:cytochrome complex assembly"/>
    <property type="evidence" value="ECO:0007669"/>
    <property type="project" value="InterPro"/>
</dbReference>
<evidence type="ECO:0000256" key="1">
    <source>
        <dbReference type="SAM" id="Phobius"/>
    </source>
</evidence>
<dbReference type="GO" id="GO:0020037">
    <property type="term" value="F:heme binding"/>
    <property type="evidence" value="ECO:0007669"/>
    <property type="project" value="InterPro"/>
</dbReference>
<gene>
    <name evidence="3" type="ORF">AB835_12200</name>
</gene>
<dbReference type="GO" id="GO:0005886">
    <property type="term" value="C:plasma membrane"/>
    <property type="evidence" value="ECO:0007669"/>
    <property type="project" value="TreeGrafter"/>
</dbReference>
<dbReference type="Proteomes" id="UP000242502">
    <property type="component" value="Unassembled WGS sequence"/>
</dbReference>
<comment type="caution">
    <text evidence="3">The sequence shown here is derived from an EMBL/GenBank/DDBJ whole genome shotgun (WGS) entry which is preliminary data.</text>
</comment>
<keyword evidence="1" id="KW-0812">Transmembrane</keyword>
<dbReference type="InterPro" id="IPR052372">
    <property type="entry name" value="YpjD/HemX"/>
</dbReference>
<dbReference type="AlphaFoldDB" id="A0A1D2QMJ7"/>